<keyword evidence="2" id="KW-1185">Reference proteome</keyword>
<reference evidence="1 2" key="1">
    <citation type="journal article" date="2022" name="bioRxiv">
        <title>The genome of the oomycete Peronosclerospora sorghi, a cosmopolitan pathogen of maize and sorghum, is inflated with dispersed pseudogenes.</title>
        <authorList>
            <person name="Fletcher K."/>
            <person name="Martin F."/>
            <person name="Isakeit T."/>
            <person name="Cavanaugh K."/>
            <person name="Magill C."/>
            <person name="Michelmore R."/>
        </authorList>
    </citation>
    <scope>NUCLEOTIDE SEQUENCE [LARGE SCALE GENOMIC DNA]</scope>
    <source>
        <strain evidence="1">P6</strain>
    </source>
</reference>
<evidence type="ECO:0000313" key="1">
    <source>
        <dbReference type="EMBL" id="KAI9911653.1"/>
    </source>
</evidence>
<sequence>MPMAACLIGGRCKFVAVWFYRDKLSSDEPSVLEISTLTCRLARVRRFLLERGFSRTGAMPLECLLSRHVSPVRDSPPISVLDIPELYSLQPRDSSRWQGHRKLKQ</sequence>
<dbReference type="Proteomes" id="UP001163321">
    <property type="component" value="Chromosome 5"/>
</dbReference>
<accession>A0ACC0W0L8</accession>
<organism evidence="1 2">
    <name type="scientific">Peronosclerospora sorghi</name>
    <dbReference type="NCBI Taxonomy" id="230839"/>
    <lineage>
        <taxon>Eukaryota</taxon>
        <taxon>Sar</taxon>
        <taxon>Stramenopiles</taxon>
        <taxon>Oomycota</taxon>
        <taxon>Peronosporomycetes</taxon>
        <taxon>Peronosporales</taxon>
        <taxon>Peronosporaceae</taxon>
        <taxon>Peronosclerospora</taxon>
    </lineage>
</organism>
<name>A0ACC0W0L8_9STRA</name>
<protein>
    <submittedName>
        <fullName evidence="1">Uncharacterized protein</fullName>
    </submittedName>
</protein>
<gene>
    <name evidence="1" type="ORF">PsorP6_009837</name>
</gene>
<comment type="caution">
    <text evidence="1">The sequence shown here is derived from an EMBL/GenBank/DDBJ whole genome shotgun (WGS) entry which is preliminary data.</text>
</comment>
<evidence type="ECO:0000313" key="2">
    <source>
        <dbReference type="Proteomes" id="UP001163321"/>
    </source>
</evidence>
<dbReference type="EMBL" id="CM047584">
    <property type="protein sequence ID" value="KAI9911653.1"/>
    <property type="molecule type" value="Genomic_DNA"/>
</dbReference>
<proteinExistence type="predicted"/>